<organism evidence="9">
    <name type="scientific">marine sediment metagenome</name>
    <dbReference type="NCBI Taxonomy" id="412755"/>
    <lineage>
        <taxon>unclassified sequences</taxon>
        <taxon>metagenomes</taxon>
        <taxon>ecological metagenomes</taxon>
    </lineage>
</organism>
<comment type="pathway">
    <text evidence="2">Carbohydrate degradation; glycolysis; pyruvate from D-glyceraldehyde 3-phosphate: step 4/5.</text>
</comment>
<feature type="domain" description="Enolase C-terminal TIM barrel" evidence="8">
    <location>
        <begin position="1"/>
        <end position="205"/>
    </location>
</feature>
<dbReference type="InterPro" id="IPR020810">
    <property type="entry name" value="Enolase_C"/>
</dbReference>
<keyword evidence="6" id="KW-0324">Glycolysis</keyword>
<comment type="similarity">
    <text evidence="3">Belongs to the enolase family.</text>
</comment>
<dbReference type="EMBL" id="BARU01037137">
    <property type="protein sequence ID" value="GAH84915.1"/>
    <property type="molecule type" value="Genomic_DNA"/>
</dbReference>
<dbReference type="UniPathway" id="UPA00109">
    <property type="reaction ID" value="UER00187"/>
</dbReference>
<dbReference type="SMART" id="SM01192">
    <property type="entry name" value="Enolase_C"/>
    <property type="match status" value="1"/>
</dbReference>
<evidence type="ECO:0000313" key="9">
    <source>
        <dbReference type="EMBL" id="GAH84915.1"/>
    </source>
</evidence>
<evidence type="ECO:0000256" key="1">
    <source>
        <dbReference type="ARBA" id="ARBA00001946"/>
    </source>
</evidence>
<accession>X1JU29</accession>
<evidence type="ECO:0000256" key="2">
    <source>
        <dbReference type="ARBA" id="ARBA00005031"/>
    </source>
</evidence>
<dbReference type="GO" id="GO:0000015">
    <property type="term" value="C:phosphopyruvate hydratase complex"/>
    <property type="evidence" value="ECO:0007669"/>
    <property type="project" value="InterPro"/>
</dbReference>
<evidence type="ECO:0000259" key="8">
    <source>
        <dbReference type="SMART" id="SM01192"/>
    </source>
</evidence>
<dbReference type="EC" id="4.2.1.11" evidence="4"/>
<dbReference type="InterPro" id="IPR000941">
    <property type="entry name" value="Enolase"/>
</dbReference>
<gene>
    <name evidence="9" type="ORF">S03H2_57914</name>
</gene>
<name>X1JU29_9ZZZZ</name>
<dbReference type="PANTHER" id="PTHR11902:SF1">
    <property type="entry name" value="ENOLASE"/>
    <property type="match status" value="1"/>
</dbReference>
<evidence type="ECO:0000256" key="5">
    <source>
        <dbReference type="ARBA" id="ARBA00022842"/>
    </source>
</evidence>
<comment type="cofactor">
    <cofactor evidence="1">
        <name>Mg(2+)</name>
        <dbReference type="ChEBI" id="CHEBI:18420"/>
    </cofactor>
</comment>
<dbReference type="InterPro" id="IPR020809">
    <property type="entry name" value="Enolase_CS"/>
</dbReference>
<reference evidence="9" key="1">
    <citation type="journal article" date="2014" name="Front. Microbiol.">
        <title>High frequency of phylogenetically diverse reductive dehalogenase-homologous genes in deep subseafloor sedimentary metagenomes.</title>
        <authorList>
            <person name="Kawai M."/>
            <person name="Futagami T."/>
            <person name="Toyoda A."/>
            <person name="Takaki Y."/>
            <person name="Nishi S."/>
            <person name="Hori S."/>
            <person name="Arai W."/>
            <person name="Tsubouchi T."/>
            <person name="Morono Y."/>
            <person name="Uchiyama I."/>
            <person name="Ito T."/>
            <person name="Fujiyama A."/>
            <person name="Inagaki F."/>
            <person name="Takami H."/>
        </authorList>
    </citation>
    <scope>NUCLEOTIDE SEQUENCE</scope>
    <source>
        <strain evidence="9">Expedition CK06-06</strain>
    </source>
</reference>
<dbReference type="PROSITE" id="PS00164">
    <property type="entry name" value="ENOLASE"/>
    <property type="match status" value="1"/>
</dbReference>
<dbReference type="GO" id="GO:0006096">
    <property type="term" value="P:glycolytic process"/>
    <property type="evidence" value="ECO:0007669"/>
    <property type="project" value="UniProtKB-UniPathway"/>
</dbReference>
<comment type="caution">
    <text evidence="9">The sequence shown here is derived from an EMBL/GenBank/DDBJ whole genome shotgun (WGS) entry which is preliminary data.</text>
</comment>
<evidence type="ECO:0000256" key="6">
    <source>
        <dbReference type="ARBA" id="ARBA00023152"/>
    </source>
</evidence>
<dbReference type="PANTHER" id="PTHR11902">
    <property type="entry name" value="ENOLASE"/>
    <property type="match status" value="1"/>
</dbReference>
<dbReference type="GO" id="GO:0004634">
    <property type="term" value="F:phosphopyruvate hydratase activity"/>
    <property type="evidence" value="ECO:0007669"/>
    <property type="project" value="UniProtKB-EC"/>
</dbReference>
<keyword evidence="5" id="KW-0460">Magnesium</keyword>
<dbReference type="Gene3D" id="3.20.20.120">
    <property type="entry name" value="Enolase-like C-terminal domain"/>
    <property type="match status" value="1"/>
</dbReference>
<keyword evidence="7" id="KW-0456">Lyase</keyword>
<dbReference type="InterPro" id="IPR036849">
    <property type="entry name" value="Enolase-like_C_sf"/>
</dbReference>
<feature type="non-terminal residue" evidence="9">
    <location>
        <position position="1"/>
    </location>
</feature>
<evidence type="ECO:0000256" key="7">
    <source>
        <dbReference type="ARBA" id="ARBA00023239"/>
    </source>
</evidence>
<dbReference type="SUPFAM" id="SSF51604">
    <property type="entry name" value="Enolase C-terminal domain-like"/>
    <property type="match status" value="1"/>
</dbReference>
<evidence type="ECO:0000256" key="3">
    <source>
        <dbReference type="ARBA" id="ARBA00009604"/>
    </source>
</evidence>
<sequence length="206" mass="22680">DRRPAGYKAGPDIAIALDPAASEMFDNKTKAYKFFKSAPKKKVSSDALIEHWVQWVDKYPIVSIEDGLAEDDWAGWTKLNKKLGRQVQLVGDDLFVTNTTRLSKGIKLDCANSILIKLNQIGTLTETFEAINMARRAGWTAIISHRSGETEDTTIADLAVATGVGQIKTGSLCRTDRVCKYNQLLRISEDLGAAARYAGSFVVRRG</sequence>
<evidence type="ECO:0000256" key="4">
    <source>
        <dbReference type="ARBA" id="ARBA00012058"/>
    </source>
</evidence>
<protein>
    <recommendedName>
        <fullName evidence="4">phosphopyruvate hydratase</fullName>
        <ecNumber evidence="4">4.2.1.11</ecNumber>
    </recommendedName>
</protein>
<dbReference type="GO" id="GO:0000287">
    <property type="term" value="F:magnesium ion binding"/>
    <property type="evidence" value="ECO:0007669"/>
    <property type="project" value="InterPro"/>
</dbReference>
<dbReference type="Pfam" id="PF00113">
    <property type="entry name" value="Enolase_C"/>
    <property type="match status" value="1"/>
</dbReference>
<dbReference type="AlphaFoldDB" id="X1JU29"/>
<proteinExistence type="inferred from homology"/>